<keyword evidence="4" id="KW-0067">ATP-binding</keyword>
<evidence type="ECO:0000256" key="3">
    <source>
        <dbReference type="ARBA" id="ARBA00022777"/>
    </source>
</evidence>
<dbReference type="Pfam" id="PF04265">
    <property type="entry name" value="TPK_B1_binding"/>
    <property type="match status" value="1"/>
</dbReference>
<dbReference type="Pfam" id="PF04263">
    <property type="entry name" value="TPK_catalytic"/>
    <property type="match status" value="1"/>
</dbReference>
<dbReference type="SMART" id="SM00983">
    <property type="entry name" value="TPK_B1_binding"/>
    <property type="match status" value="1"/>
</dbReference>
<evidence type="ECO:0000313" key="6">
    <source>
        <dbReference type="EMBL" id="CAI9967972.1"/>
    </source>
</evidence>
<dbReference type="SUPFAM" id="SSF63862">
    <property type="entry name" value="Thiamin pyrophosphokinase, substrate-binding domain"/>
    <property type="match status" value="1"/>
</dbReference>
<dbReference type="InterPro" id="IPR036371">
    <property type="entry name" value="TPK_B1-bd_sf"/>
</dbReference>
<sequence length="224" mass="25000">MNLNFITSLSSQQNPKVAFNMVLLNYKLPSWWQNTLKYATQIIVADGGAEQFKHTTLQLQDKTIIMGDFDSISIQTSEDLQQRGYKFISTPDQDHTDCEKAVNMLSNALPILVLGALGGRFDHSLYNISICARQFAMNKRIFMVDADNILFVCKGVNQIQTGPHNTVGLFPLKGKTKVITKGLKWDVDGEIDFMGLVSVSNKAENDQFTVESEEEIGVVVTGSW</sequence>
<dbReference type="GO" id="GO:0009229">
    <property type="term" value="P:thiamine diphosphate biosynthetic process"/>
    <property type="evidence" value="ECO:0007669"/>
    <property type="project" value="InterPro"/>
</dbReference>
<feature type="domain" description="Thiamin pyrophosphokinase thiamin-binding" evidence="5">
    <location>
        <begin position="155"/>
        <end position="216"/>
    </location>
</feature>
<dbReference type="NCBIfam" id="TIGR01378">
    <property type="entry name" value="thi_PPkinase"/>
    <property type="match status" value="1"/>
</dbReference>
<dbReference type="GO" id="GO:0030975">
    <property type="term" value="F:thiamine binding"/>
    <property type="evidence" value="ECO:0007669"/>
    <property type="project" value="InterPro"/>
</dbReference>
<dbReference type="SUPFAM" id="SSF63999">
    <property type="entry name" value="Thiamin pyrophosphokinase, catalytic domain"/>
    <property type="match status" value="1"/>
</dbReference>
<keyword evidence="8" id="KW-1185">Reference proteome</keyword>
<dbReference type="GO" id="GO:0006772">
    <property type="term" value="P:thiamine metabolic process"/>
    <property type="evidence" value="ECO:0007669"/>
    <property type="project" value="InterPro"/>
</dbReference>
<evidence type="ECO:0000256" key="1">
    <source>
        <dbReference type="ARBA" id="ARBA00022679"/>
    </source>
</evidence>
<proteinExistence type="predicted"/>
<reference evidence="6" key="1">
    <citation type="submission" date="2023-06" db="EMBL/GenBank/DDBJ databases">
        <authorList>
            <person name="Kurt Z."/>
        </authorList>
    </citation>
    <scope>NUCLEOTIDE SEQUENCE</scope>
</reference>
<accession>A0AA86R2H7</accession>
<dbReference type="PANTHER" id="PTHR13622:SF8">
    <property type="entry name" value="THIAMIN PYROPHOSPHOKINASE 1"/>
    <property type="match status" value="1"/>
</dbReference>
<protein>
    <submittedName>
        <fullName evidence="6">Thiamin pyrophosphokinase</fullName>
    </submittedName>
    <submittedName>
        <fullName evidence="7">Thiamin_pyrophosphokinase</fullName>
    </submittedName>
</protein>
<dbReference type="InterPro" id="IPR007371">
    <property type="entry name" value="TPK_catalytic"/>
</dbReference>
<dbReference type="EMBL" id="CATOUU010001031">
    <property type="protein sequence ID" value="CAI9967972.1"/>
    <property type="molecule type" value="Genomic_DNA"/>
</dbReference>
<comment type="caution">
    <text evidence="6">The sequence shown here is derived from an EMBL/GenBank/DDBJ whole genome shotgun (WGS) entry which is preliminary data.</text>
</comment>
<organism evidence="6">
    <name type="scientific">Hexamita inflata</name>
    <dbReference type="NCBI Taxonomy" id="28002"/>
    <lineage>
        <taxon>Eukaryota</taxon>
        <taxon>Metamonada</taxon>
        <taxon>Diplomonadida</taxon>
        <taxon>Hexamitidae</taxon>
        <taxon>Hexamitinae</taxon>
        <taxon>Hexamita</taxon>
    </lineage>
</organism>
<dbReference type="GO" id="GO:0004788">
    <property type="term" value="F:thiamine diphosphokinase activity"/>
    <property type="evidence" value="ECO:0007669"/>
    <property type="project" value="InterPro"/>
</dbReference>
<evidence type="ECO:0000259" key="5">
    <source>
        <dbReference type="SMART" id="SM00983"/>
    </source>
</evidence>
<dbReference type="AlphaFoldDB" id="A0AA86R2H7"/>
<dbReference type="GO" id="GO:0005524">
    <property type="term" value="F:ATP binding"/>
    <property type="evidence" value="ECO:0007669"/>
    <property type="project" value="UniProtKB-KW"/>
</dbReference>
<keyword evidence="2" id="KW-0547">Nucleotide-binding</keyword>
<evidence type="ECO:0000313" key="7">
    <source>
        <dbReference type="EMBL" id="CAL6001643.1"/>
    </source>
</evidence>
<evidence type="ECO:0000313" key="8">
    <source>
        <dbReference type="Proteomes" id="UP001642409"/>
    </source>
</evidence>
<evidence type="ECO:0000256" key="2">
    <source>
        <dbReference type="ARBA" id="ARBA00022741"/>
    </source>
</evidence>
<dbReference type="InterPro" id="IPR006282">
    <property type="entry name" value="Thi_PPkinase"/>
</dbReference>
<keyword evidence="1" id="KW-0808">Transferase</keyword>
<dbReference type="Proteomes" id="UP001642409">
    <property type="component" value="Unassembled WGS sequence"/>
</dbReference>
<dbReference type="CDD" id="cd07995">
    <property type="entry name" value="TPK"/>
    <property type="match status" value="1"/>
</dbReference>
<dbReference type="Gene3D" id="3.40.50.10240">
    <property type="entry name" value="Thiamin pyrophosphokinase, catalytic domain"/>
    <property type="match status" value="1"/>
</dbReference>
<dbReference type="InterPro" id="IPR007373">
    <property type="entry name" value="Thiamin_PyroPKinase_B1-bd"/>
</dbReference>
<dbReference type="PANTHER" id="PTHR13622">
    <property type="entry name" value="THIAMIN PYROPHOSPHOKINASE"/>
    <property type="match status" value="1"/>
</dbReference>
<gene>
    <name evidence="7" type="ORF">HINF_LOCUS17535</name>
    <name evidence="6" type="ORF">HINF_LOCUS55617</name>
</gene>
<dbReference type="GO" id="GO:0016301">
    <property type="term" value="F:kinase activity"/>
    <property type="evidence" value="ECO:0007669"/>
    <property type="project" value="UniProtKB-KW"/>
</dbReference>
<keyword evidence="3" id="KW-0418">Kinase</keyword>
<dbReference type="InterPro" id="IPR036759">
    <property type="entry name" value="TPK_catalytic_sf"/>
</dbReference>
<dbReference type="EMBL" id="CAXDID020000044">
    <property type="protein sequence ID" value="CAL6001643.1"/>
    <property type="molecule type" value="Genomic_DNA"/>
</dbReference>
<reference evidence="7 8" key="2">
    <citation type="submission" date="2024-07" db="EMBL/GenBank/DDBJ databases">
        <authorList>
            <person name="Akdeniz Z."/>
        </authorList>
    </citation>
    <scope>NUCLEOTIDE SEQUENCE [LARGE SCALE GENOMIC DNA]</scope>
</reference>
<evidence type="ECO:0000256" key="4">
    <source>
        <dbReference type="ARBA" id="ARBA00022840"/>
    </source>
</evidence>
<name>A0AA86R2H7_9EUKA</name>